<reference evidence="2" key="1">
    <citation type="submission" date="2020-02" db="EMBL/GenBank/DDBJ databases">
        <title>Flavobacterium sp. genome.</title>
        <authorList>
            <person name="Jung H.S."/>
            <person name="Baek J.H."/>
            <person name="Jeon C.O."/>
        </authorList>
    </citation>
    <scope>NUCLEOTIDE SEQUENCE</scope>
    <source>
        <strain evidence="2">SE-s28</strain>
    </source>
</reference>
<dbReference type="PANTHER" id="PTHR39200:SF1">
    <property type="entry name" value="AUTO-TRANSPORTER ADHESIN HEAD GIN DOMAIN-CONTAINING PROTEIN-RELATED"/>
    <property type="match status" value="1"/>
</dbReference>
<dbReference type="PANTHER" id="PTHR39200">
    <property type="entry name" value="HYPOTHETICAL EXPORTED PROTEIN"/>
    <property type="match status" value="1"/>
</dbReference>
<dbReference type="Gene3D" id="2.160.20.120">
    <property type="match status" value="1"/>
</dbReference>
<evidence type="ECO:0000259" key="1">
    <source>
        <dbReference type="Pfam" id="PF10988"/>
    </source>
</evidence>
<dbReference type="AlphaFoldDB" id="A0A972JGL7"/>
<feature type="domain" description="Putative auto-transporter adhesin head GIN" evidence="1">
    <location>
        <begin position="28"/>
        <end position="206"/>
    </location>
</feature>
<evidence type="ECO:0000313" key="2">
    <source>
        <dbReference type="EMBL" id="NMH29174.1"/>
    </source>
</evidence>
<dbReference type="InterPro" id="IPR021255">
    <property type="entry name" value="DUF2807"/>
</dbReference>
<comment type="caution">
    <text evidence="2">The sequence shown here is derived from an EMBL/GenBank/DDBJ whole genome shotgun (WGS) entry which is preliminary data.</text>
</comment>
<name>A0A972JGL7_9FLAO</name>
<dbReference type="Proteomes" id="UP000712080">
    <property type="component" value="Unassembled WGS sequence"/>
</dbReference>
<protein>
    <submittedName>
        <fullName evidence="2">DUF2807 domain-containing protein</fullName>
    </submittedName>
</protein>
<gene>
    <name evidence="2" type="ORF">G6047_14125</name>
</gene>
<dbReference type="Pfam" id="PF10988">
    <property type="entry name" value="DUF2807"/>
    <property type="match status" value="1"/>
</dbReference>
<proteinExistence type="predicted"/>
<accession>A0A972JGL7</accession>
<evidence type="ECO:0000313" key="3">
    <source>
        <dbReference type="Proteomes" id="UP000712080"/>
    </source>
</evidence>
<dbReference type="EMBL" id="JAAMPU010000107">
    <property type="protein sequence ID" value="NMH29174.1"/>
    <property type="molecule type" value="Genomic_DNA"/>
</dbReference>
<dbReference type="RefSeq" id="WP_169528260.1">
    <property type="nucleotide sequence ID" value="NZ_JAAMPU010000107.1"/>
</dbReference>
<organism evidence="2 3">
    <name type="scientific">Flavobacterium silvaticum</name>
    <dbReference type="NCBI Taxonomy" id="1852020"/>
    <lineage>
        <taxon>Bacteria</taxon>
        <taxon>Pseudomonadati</taxon>
        <taxon>Bacteroidota</taxon>
        <taxon>Flavobacteriia</taxon>
        <taxon>Flavobacteriales</taxon>
        <taxon>Flavobacteriaceae</taxon>
        <taxon>Flavobacterium</taxon>
    </lineage>
</organism>
<keyword evidence="3" id="KW-1185">Reference proteome</keyword>
<sequence length="222" mass="22628">MKKLLMAILLIGAGKAIGQQKTITTAEYKDIEVSGGFKVKLVPGTEGTITLSGPQKALDATTVECHDGTLEISSKGMSKSSSVTVTIPVNEICGLGLSGSGEITSNYVLKSDSFQLRLSGSGKIAVQIDSKKASALTSGSGNIFIGGNSTQFECGISGSGEIIADDLKTQNVTAQISGSGNCRVYCDGALKAQIAGSGNVKYKGNADAVEQDIVGSGNVIKA</sequence>